<evidence type="ECO:0000313" key="2">
    <source>
        <dbReference type="Proteomes" id="UP000008144"/>
    </source>
</evidence>
<keyword evidence="2" id="KW-1185">Reference proteome</keyword>
<accession>H2XK07</accession>
<reference evidence="1" key="2">
    <citation type="submission" date="2025-08" db="UniProtKB">
        <authorList>
            <consortium name="Ensembl"/>
        </authorList>
    </citation>
    <scope>IDENTIFICATION</scope>
</reference>
<dbReference type="Ensembl" id="ENSCINT00000033944.1">
    <property type="protein sequence ID" value="ENSCINP00000029989.1"/>
    <property type="gene ID" value="ENSCING00000020247.1"/>
</dbReference>
<dbReference type="AlphaFoldDB" id="H2XK07"/>
<dbReference type="Proteomes" id="UP000008144">
    <property type="component" value="Unassembled WGS sequence"/>
</dbReference>
<name>H2XK07_CIOIN</name>
<protein>
    <submittedName>
        <fullName evidence="1">Uncharacterized protein</fullName>
    </submittedName>
</protein>
<reference evidence="1" key="3">
    <citation type="submission" date="2025-09" db="UniProtKB">
        <authorList>
            <consortium name="Ensembl"/>
        </authorList>
    </citation>
    <scope>IDENTIFICATION</scope>
</reference>
<dbReference type="InParanoid" id="H2XK07"/>
<reference evidence="2" key="1">
    <citation type="journal article" date="2002" name="Science">
        <title>The draft genome of Ciona intestinalis: insights into chordate and vertebrate origins.</title>
        <authorList>
            <person name="Dehal P."/>
            <person name="Satou Y."/>
            <person name="Campbell R.K."/>
            <person name="Chapman J."/>
            <person name="Degnan B."/>
            <person name="De Tomaso A."/>
            <person name="Davidson B."/>
            <person name="Di Gregorio A."/>
            <person name="Gelpke M."/>
            <person name="Goodstein D.M."/>
            <person name="Harafuji N."/>
            <person name="Hastings K.E."/>
            <person name="Ho I."/>
            <person name="Hotta K."/>
            <person name="Huang W."/>
            <person name="Kawashima T."/>
            <person name="Lemaire P."/>
            <person name="Martinez D."/>
            <person name="Meinertzhagen I.A."/>
            <person name="Necula S."/>
            <person name="Nonaka M."/>
            <person name="Putnam N."/>
            <person name="Rash S."/>
            <person name="Saiga H."/>
            <person name="Satake M."/>
            <person name="Terry A."/>
            <person name="Yamada L."/>
            <person name="Wang H.G."/>
            <person name="Awazu S."/>
            <person name="Azumi K."/>
            <person name="Boore J."/>
            <person name="Branno M."/>
            <person name="Chin-Bow S."/>
            <person name="DeSantis R."/>
            <person name="Doyle S."/>
            <person name="Francino P."/>
            <person name="Keys D.N."/>
            <person name="Haga S."/>
            <person name="Hayashi H."/>
            <person name="Hino K."/>
            <person name="Imai K.S."/>
            <person name="Inaba K."/>
            <person name="Kano S."/>
            <person name="Kobayashi K."/>
            <person name="Kobayashi M."/>
            <person name="Lee B.I."/>
            <person name="Makabe K.W."/>
            <person name="Manohar C."/>
            <person name="Matassi G."/>
            <person name="Medina M."/>
            <person name="Mochizuki Y."/>
            <person name="Mount S."/>
            <person name="Morishita T."/>
            <person name="Miura S."/>
            <person name="Nakayama A."/>
            <person name="Nishizaka S."/>
            <person name="Nomoto H."/>
            <person name="Ohta F."/>
            <person name="Oishi K."/>
            <person name="Rigoutsos I."/>
            <person name="Sano M."/>
            <person name="Sasaki A."/>
            <person name="Sasakura Y."/>
            <person name="Shoguchi E."/>
            <person name="Shin-i T."/>
            <person name="Spagnuolo A."/>
            <person name="Stainier D."/>
            <person name="Suzuki M.M."/>
            <person name="Tassy O."/>
            <person name="Takatori N."/>
            <person name="Tokuoka M."/>
            <person name="Yagi K."/>
            <person name="Yoshizaki F."/>
            <person name="Wada S."/>
            <person name="Zhang C."/>
            <person name="Hyatt P.D."/>
            <person name="Larimer F."/>
            <person name="Detter C."/>
            <person name="Doggett N."/>
            <person name="Glavina T."/>
            <person name="Hawkins T."/>
            <person name="Richardson P."/>
            <person name="Lucas S."/>
            <person name="Kohara Y."/>
            <person name="Levine M."/>
            <person name="Satoh N."/>
            <person name="Rokhsar D.S."/>
        </authorList>
    </citation>
    <scope>NUCLEOTIDE SEQUENCE [LARGE SCALE GENOMIC DNA]</scope>
</reference>
<dbReference type="HOGENOM" id="CLU_3417199_0_0_1"/>
<evidence type="ECO:0000313" key="1">
    <source>
        <dbReference type="Ensembl" id="ENSCINP00000029989.1"/>
    </source>
</evidence>
<proteinExistence type="predicted"/>
<sequence length="26" mass="3251">MWKIKYKVGWGKMGHLFILFSRPIWK</sequence>
<organism evidence="1 2">
    <name type="scientific">Ciona intestinalis</name>
    <name type="common">Transparent sea squirt</name>
    <name type="synonym">Ascidia intestinalis</name>
    <dbReference type="NCBI Taxonomy" id="7719"/>
    <lineage>
        <taxon>Eukaryota</taxon>
        <taxon>Metazoa</taxon>
        <taxon>Chordata</taxon>
        <taxon>Tunicata</taxon>
        <taxon>Ascidiacea</taxon>
        <taxon>Phlebobranchia</taxon>
        <taxon>Cionidae</taxon>
        <taxon>Ciona</taxon>
    </lineage>
</organism>